<keyword evidence="6" id="KW-1133">Transmembrane helix</keyword>
<evidence type="ECO:0000256" key="5">
    <source>
        <dbReference type="SAM" id="MobiDB-lite"/>
    </source>
</evidence>
<feature type="compositionally biased region" description="Low complexity" evidence="5">
    <location>
        <begin position="9"/>
        <end position="20"/>
    </location>
</feature>
<dbReference type="InterPro" id="IPR001841">
    <property type="entry name" value="Znf_RING"/>
</dbReference>
<keyword evidence="6" id="KW-0472">Membrane</keyword>
<accession>A0A9Q0GM58</accession>
<evidence type="ECO:0000313" key="8">
    <source>
        <dbReference type="EMBL" id="KAJ4949950.1"/>
    </source>
</evidence>
<evidence type="ECO:0000256" key="1">
    <source>
        <dbReference type="ARBA" id="ARBA00022723"/>
    </source>
</evidence>
<dbReference type="InterPro" id="IPR017907">
    <property type="entry name" value="Znf_RING_CS"/>
</dbReference>
<sequence length="162" mass="17665">MGNGSTWDNPMDNPNSPENSSSKEVETCEICIEPIMTQEMKFANNKRQCVHSFCTDCIAKCGVLFCYDCGKVKVNCECTSDGDGAVRRFDARVWTITLILYLISNAFFIGSVVGLHKVKGNTAVATMLAISVVLDCALVPIPCVKELSEKPEGDGDEGRLED</sequence>
<gene>
    <name evidence="8" type="ORF">NE237_026782</name>
</gene>
<feature type="transmembrane region" description="Helical" evidence="6">
    <location>
        <begin position="122"/>
        <end position="141"/>
    </location>
</feature>
<keyword evidence="2 4" id="KW-0863">Zinc-finger</keyword>
<evidence type="ECO:0000313" key="9">
    <source>
        <dbReference type="Proteomes" id="UP001141806"/>
    </source>
</evidence>
<evidence type="ECO:0000259" key="7">
    <source>
        <dbReference type="PROSITE" id="PS50089"/>
    </source>
</evidence>
<evidence type="ECO:0000256" key="4">
    <source>
        <dbReference type="PROSITE-ProRule" id="PRU00175"/>
    </source>
</evidence>
<feature type="transmembrane region" description="Helical" evidence="6">
    <location>
        <begin position="93"/>
        <end position="116"/>
    </location>
</feature>
<dbReference type="PROSITE" id="PS00518">
    <property type="entry name" value="ZF_RING_1"/>
    <property type="match status" value="1"/>
</dbReference>
<keyword evidence="3" id="KW-0862">Zinc</keyword>
<dbReference type="GO" id="GO:0008270">
    <property type="term" value="F:zinc ion binding"/>
    <property type="evidence" value="ECO:0007669"/>
    <property type="project" value="UniProtKB-KW"/>
</dbReference>
<dbReference type="EMBL" id="JAMYWD010000012">
    <property type="protein sequence ID" value="KAJ4949950.1"/>
    <property type="molecule type" value="Genomic_DNA"/>
</dbReference>
<name>A0A9Q0GM58_9MAGN</name>
<keyword evidence="9" id="KW-1185">Reference proteome</keyword>
<dbReference type="PROSITE" id="PS50089">
    <property type="entry name" value="ZF_RING_2"/>
    <property type="match status" value="1"/>
</dbReference>
<dbReference type="AlphaFoldDB" id="A0A9Q0GM58"/>
<organism evidence="8 9">
    <name type="scientific">Protea cynaroides</name>
    <dbReference type="NCBI Taxonomy" id="273540"/>
    <lineage>
        <taxon>Eukaryota</taxon>
        <taxon>Viridiplantae</taxon>
        <taxon>Streptophyta</taxon>
        <taxon>Embryophyta</taxon>
        <taxon>Tracheophyta</taxon>
        <taxon>Spermatophyta</taxon>
        <taxon>Magnoliopsida</taxon>
        <taxon>Proteales</taxon>
        <taxon>Proteaceae</taxon>
        <taxon>Protea</taxon>
    </lineage>
</organism>
<feature type="domain" description="RING-type" evidence="7">
    <location>
        <begin position="28"/>
        <end position="69"/>
    </location>
</feature>
<evidence type="ECO:0000256" key="2">
    <source>
        <dbReference type="ARBA" id="ARBA00022771"/>
    </source>
</evidence>
<keyword evidence="6" id="KW-0812">Transmembrane</keyword>
<comment type="caution">
    <text evidence="8">The sequence shown here is derived from an EMBL/GenBank/DDBJ whole genome shotgun (WGS) entry which is preliminary data.</text>
</comment>
<keyword evidence="1" id="KW-0479">Metal-binding</keyword>
<evidence type="ECO:0000256" key="6">
    <source>
        <dbReference type="SAM" id="Phobius"/>
    </source>
</evidence>
<evidence type="ECO:0000256" key="3">
    <source>
        <dbReference type="ARBA" id="ARBA00022833"/>
    </source>
</evidence>
<reference evidence="8" key="1">
    <citation type="journal article" date="2023" name="Plant J.">
        <title>The genome of the king protea, Protea cynaroides.</title>
        <authorList>
            <person name="Chang J."/>
            <person name="Duong T.A."/>
            <person name="Schoeman C."/>
            <person name="Ma X."/>
            <person name="Roodt D."/>
            <person name="Barker N."/>
            <person name="Li Z."/>
            <person name="Van de Peer Y."/>
            <person name="Mizrachi E."/>
        </authorList>
    </citation>
    <scope>NUCLEOTIDE SEQUENCE</scope>
    <source>
        <tissue evidence="8">Young leaves</tissue>
    </source>
</reference>
<protein>
    <recommendedName>
        <fullName evidence="7">RING-type domain-containing protein</fullName>
    </recommendedName>
</protein>
<feature type="region of interest" description="Disordered" evidence="5">
    <location>
        <begin position="1"/>
        <end position="22"/>
    </location>
</feature>
<dbReference type="Proteomes" id="UP001141806">
    <property type="component" value="Unassembled WGS sequence"/>
</dbReference>
<dbReference type="OrthoDB" id="10009520at2759"/>
<proteinExistence type="predicted"/>